<dbReference type="EMBL" id="JARQWQ010000371">
    <property type="protein sequence ID" value="KAK2546634.1"/>
    <property type="molecule type" value="Genomic_DNA"/>
</dbReference>
<proteinExistence type="predicted"/>
<reference evidence="1" key="2">
    <citation type="journal article" date="2023" name="Science">
        <title>Genomic signatures of disease resistance in endangered staghorn corals.</title>
        <authorList>
            <person name="Vollmer S.V."/>
            <person name="Selwyn J.D."/>
            <person name="Despard B.A."/>
            <person name="Roesel C.L."/>
        </authorList>
    </citation>
    <scope>NUCLEOTIDE SEQUENCE</scope>
    <source>
        <strain evidence="1">K2</strain>
    </source>
</reference>
<evidence type="ECO:0000313" key="2">
    <source>
        <dbReference type="Proteomes" id="UP001249851"/>
    </source>
</evidence>
<organism evidence="1 2">
    <name type="scientific">Acropora cervicornis</name>
    <name type="common">Staghorn coral</name>
    <dbReference type="NCBI Taxonomy" id="6130"/>
    <lineage>
        <taxon>Eukaryota</taxon>
        <taxon>Metazoa</taxon>
        <taxon>Cnidaria</taxon>
        <taxon>Anthozoa</taxon>
        <taxon>Hexacorallia</taxon>
        <taxon>Scleractinia</taxon>
        <taxon>Astrocoeniina</taxon>
        <taxon>Acroporidae</taxon>
        <taxon>Acropora</taxon>
    </lineage>
</organism>
<keyword evidence="2" id="KW-1185">Reference proteome</keyword>
<gene>
    <name evidence="1" type="ORF">P5673_033758</name>
</gene>
<evidence type="ECO:0000313" key="1">
    <source>
        <dbReference type="EMBL" id="KAK2546634.1"/>
    </source>
</evidence>
<reference evidence="1" key="1">
    <citation type="journal article" date="2023" name="G3 (Bethesda)">
        <title>Whole genome assembly and annotation of the endangered Caribbean coral Acropora cervicornis.</title>
        <authorList>
            <person name="Selwyn J.D."/>
            <person name="Vollmer S.V."/>
        </authorList>
    </citation>
    <scope>NUCLEOTIDE SEQUENCE</scope>
    <source>
        <strain evidence="1">K2</strain>
    </source>
</reference>
<dbReference type="Proteomes" id="UP001249851">
    <property type="component" value="Unassembled WGS sequence"/>
</dbReference>
<dbReference type="AlphaFoldDB" id="A0AAD9UQW1"/>
<comment type="caution">
    <text evidence="1">The sequence shown here is derived from an EMBL/GenBank/DDBJ whole genome shotgun (WGS) entry which is preliminary data.</text>
</comment>
<protein>
    <submittedName>
        <fullName evidence="1">Uncharacterized protein</fullName>
    </submittedName>
</protein>
<name>A0AAD9UQW1_ACRCE</name>
<sequence length="98" mass="11042">MLRILFGIEVKGEQESEICNASAILEVSECLLYPPSLTIPEECINVEDVAELLMRRDAPYIGQLLQSNHFSNAAGSRIITNLKPEVRDDVYCILYPEE</sequence>
<accession>A0AAD9UQW1</accession>